<gene>
    <name evidence="2" type="ORF">EVJ58_g4890</name>
</gene>
<feature type="region of interest" description="Disordered" evidence="1">
    <location>
        <begin position="1"/>
        <end position="27"/>
    </location>
</feature>
<feature type="region of interest" description="Disordered" evidence="1">
    <location>
        <begin position="60"/>
        <end position="170"/>
    </location>
</feature>
<dbReference type="Proteomes" id="UP000298390">
    <property type="component" value="Unassembled WGS sequence"/>
</dbReference>
<feature type="compositionally biased region" description="Polar residues" evidence="1">
    <location>
        <begin position="74"/>
        <end position="87"/>
    </location>
</feature>
<feature type="compositionally biased region" description="Low complexity" evidence="1">
    <location>
        <begin position="17"/>
        <end position="27"/>
    </location>
</feature>
<evidence type="ECO:0000313" key="2">
    <source>
        <dbReference type="EMBL" id="TFY60840.1"/>
    </source>
</evidence>
<organism evidence="2 3">
    <name type="scientific">Rhodofomes roseus</name>
    <dbReference type="NCBI Taxonomy" id="34475"/>
    <lineage>
        <taxon>Eukaryota</taxon>
        <taxon>Fungi</taxon>
        <taxon>Dikarya</taxon>
        <taxon>Basidiomycota</taxon>
        <taxon>Agaricomycotina</taxon>
        <taxon>Agaricomycetes</taxon>
        <taxon>Polyporales</taxon>
        <taxon>Rhodofomes</taxon>
    </lineage>
</organism>
<dbReference type="AlphaFoldDB" id="A0A4Y9YFR7"/>
<dbReference type="EMBL" id="SEKV01000235">
    <property type="protein sequence ID" value="TFY60840.1"/>
    <property type="molecule type" value="Genomic_DNA"/>
</dbReference>
<evidence type="ECO:0000256" key="1">
    <source>
        <dbReference type="SAM" id="MobiDB-lite"/>
    </source>
</evidence>
<feature type="compositionally biased region" description="Basic and acidic residues" evidence="1">
    <location>
        <begin position="98"/>
        <end position="110"/>
    </location>
</feature>
<protein>
    <submittedName>
        <fullName evidence="2">Uncharacterized protein</fullName>
    </submittedName>
</protein>
<accession>A0A4Y9YFR7</accession>
<reference evidence="2 3" key="1">
    <citation type="submission" date="2019-01" db="EMBL/GenBank/DDBJ databases">
        <title>Genome sequencing of the rare red list fungi Fomitopsis rosea.</title>
        <authorList>
            <person name="Buettner E."/>
            <person name="Kellner H."/>
        </authorList>
    </citation>
    <scope>NUCLEOTIDE SEQUENCE [LARGE SCALE GENOMIC DNA]</scope>
    <source>
        <strain evidence="2 3">DSM 105464</strain>
    </source>
</reference>
<comment type="caution">
    <text evidence="2">The sequence shown here is derived from an EMBL/GenBank/DDBJ whole genome shotgun (WGS) entry which is preliminary data.</text>
</comment>
<sequence>MLATFSPYTSPYLDYRSSSSSSSRPVSFSGAFSATTYYTLDPARSSRRYGHASLLTLGRWQDAFPRGGPGDAPRQQQQPEDSPSSVARPTGYATSAKVAEDVASRTRAPNDVDSVFAGISSGRAPPSGTPDATPEVKVDASAPCSDEGRPLTQSSPSPKRPQNAPHDPGE</sequence>
<proteinExistence type="predicted"/>
<evidence type="ECO:0000313" key="3">
    <source>
        <dbReference type="Proteomes" id="UP000298390"/>
    </source>
</evidence>
<name>A0A4Y9YFR7_9APHY</name>